<dbReference type="EMBL" id="AHMO02000008">
    <property type="protein sequence ID" value="EQA44151.1"/>
    <property type="molecule type" value="Genomic_DNA"/>
</dbReference>
<comment type="caution">
    <text evidence="1">The sequence shown here is derived from an EMBL/GenBank/DDBJ whole genome shotgun (WGS) entry which is preliminary data.</text>
</comment>
<dbReference type="STRING" id="1049789.LEP1GSC050_3694"/>
<reference evidence="1" key="1">
    <citation type="submission" date="2013-05" db="EMBL/GenBank/DDBJ databases">
        <authorList>
            <person name="Harkins D.M."/>
            <person name="Durkin A.S."/>
            <person name="Brinkac L.M."/>
            <person name="Haft D.H."/>
            <person name="Selengut J.D."/>
            <person name="Sanka R."/>
            <person name="DePew J."/>
            <person name="Purushe J."/>
            <person name="Hartskeerl R.A."/>
            <person name="Ahmed A."/>
            <person name="van der Linden H."/>
            <person name="Goris M.G.A."/>
            <person name="Vinetz J.M."/>
            <person name="Sutton G.G."/>
            <person name="Nierman W.C."/>
            <person name="Fouts D.E."/>
        </authorList>
    </citation>
    <scope>NUCLEOTIDE SEQUENCE [LARGE SCALE GENOMIC DNA]</scope>
    <source>
        <strain evidence="1">5399</strain>
    </source>
</reference>
<accession>T0F8C0</accession>
<gene>
    <name evidence="1" type="ORF">LEP1GSC050_3694</name>
</gene>
<protein>
    <submittedName>
        <fullName evidence="1">Lipoprotein</fullName>
    </submittedName>
</protein>
<name>T0F8C0_9LEPT</name>
<keyword evidence="1" id="KW-0449">Lipoprotein</keyword>
<organism evidence="1 2">
    <name type="scientific">Leptospira broomii serovar Hurstbridge str. 5399</name>
    <dbReference type="NCBI Taxonomy" id="1049789"/>
    <lineage>
        <taxon>Bacteria</taxon>
        <taxon>Pseudomonadati</taxon>
        <taxon>Spirochaetota</taxon>
        <taxon>Spirochaetia</taxon>
        <taxon>Leptospirales</taxon>
        <taxon>Leptospiraceae</taxon>
        <taxon>Leptospira</taxon>
    </lineage>
</organism>
<proteinExistence type="predicted"/>
<evidence type="ECO:0000313" key="1">
    <source>
        <dbReference type="EMBL" id="EQA44151.1"/>
    </source>
</evidence>
<keyword evidence="2" id="KW-1185">Reference proteome</keyword>
<evidence type="ECO:0000313" key="2">
    <source>
        <dbReference type="Proteomes" id="UP000015454"/>
    </source>
</evidence>
<dbReference type="Proteomes" id="UP000015454">
    <property type="component" value="Unassembled WGS sequence"/>
</dbReference>
<sequence>MAERKGKCMKFLYALFACSIIFISCKKTKIPVLTETYSREGIQFSYPKGWQVSSDETFQEGKTRTRLINLDMLNGEAIFQVIVLYSETDESFFLSTIDSMRGKKKEFFTRNNPETKVVEDGIEALNENLPKGVVLAAREKYSVDYKSGKFTYLNRFYFSQPKGVSIFFTTQTSDTKDEDDEPIFRAILESFVVDAKKSAGSV</sequence>
<dbReference type="AlphaFoldDB" id="T0F8C0"/>
<dbReference type="PROSITE" id="PS51257">
    <property type="entry name" value="PROKAR_LIPOPROTEIN"/>
    <property type="match status" value="1"/>
</dbReference>